<comment type="cofactor">
    <cofactor evidence="1">
        <name>Fe cation</name>
        <dbReference type="ChEBI" id="CHEBI:24875"/>
    </cofactor>
</comment>
<dbReference type="Proteomes" id="UP000191285">
    <property type="component" value="Unassembled WGS sequence"/>
</dbReference>
<dbReference type="EMBL" id="MLKD01000031">
    <property type="protein sequence ID" value="OQE14925.1"/>
    <property type="molecule type" value="Genomic_DNA"/>
</dbReference>
<evidence type="ECO:0000256" key="6">
    <source>
        <dbReference type="ARBA" id="ARBA00023002"/>
    </source>
</evidence>
<name>A0A1V6SLI3_9EURO</name>
<dbReference type="AlphaFoldDB" id="A0A1V6SLI3"/>
<accession>A0A1V6SLI3</accession>
<proteinExistence type="inferred from homology"/>
<evidence type="ECO:0000256" key="1">
    <source>
        <dbReference type="ARBA" id="ARBA00001962"/>
    </source>
</evidence>
<dbReference type="InterPro" id="IPR008775">
    <property type="entry name" value="Phytyl_CoA_dOase-like"/>
</dbReference>
<evidence type="ECO:0008006" key="10">
    <source>
        <dbReference type="Google" id="ProtNLM"/>
    </source>
</evidence>
<comment type="subunit">
    <text evidence="3">Homodimer.</text>
</comment>
<evidence type="ECO:0000313" key="9">
    <source>
        <dbReference type="Proteomes" id="UP000191285"/>
    </source>
</evidence>
<protein>
    <recommendedName>
        <fullName evidence="10">Fe2OG dioxygenase domain-containing protein</fullName>
    </recommendedName>
</protein>
<keyword evidence="4" id="KW-0479">Metal-binding</keyword>
<dbReference type="STRING" id="303698.A0A1V6SLI3"/>
<dbReference type="SUPFAM" id="SSF51197">
    <property type="entry name" value="Clavaminate synthase-like"/>
    <property type="match status" value="1"/>
</dbReference>
<dbReference type="PANTHER" id="PTHR20883:SF45">
    <property type="entry name" value="PHYTANOYL-COA DIOXYGENASE FAMILY PROTEIN"/>
    <property type="match status" value="1"/>
</dbReference>
<dbReference type="Pfam" id="PF05721">
    <property type="entry name" value="PhyH"/>
    <property type="match status" value="1"/>
</dbReference>
<keyword evidence="7" id="KW-0408">Iron</keyword>
<reference evidence="9" key="1">
    <citation type="journal article" date="2017" name="Nat. Microbiol.">
        <title>Global analysis of biosynthetic gene clusters reveals vast potential of secondary metabolite production in Penicillium species.</title>
        <authorList>
            <person name="Nielsen J.C."/>
            <person name="Grijseels S."/>
            <person name="Prigent S."/>
            <person name="Ji B."/>
            <person name="Dainat J."/>
            <person name="Nielsen K.F."/>
            <person name="Frisvad J.C."/>
            <person name="Workman M."/>
            <person name="Nielsen J."/>
        </authorList>
    </citation>
    <scope>NUCLEOTIDE SEQUENCE [LARGE SCALE GENOMIC DNA]</scope>
    <source>
        <strain evidence="9">IBT 24891</strain>
    </source>
</reference>
<evidence type="ECO:0000256" key="2">
    <source>
        <dbReference type="ARBA" id="ARBA00005830"/>
    </source>
</evidence>
<evidence type="ECO:0000256" key="5">
    <source>
        <dbReference type="ARBA" id="ARBA00022964"/>
    </source>
</evidence>
<evidence type="ECO:0000256" key="4">
    <source>
        <dbReference type="ARBA" id="ARBA00022723"/>
    </source>
</evidence>
<evidence type="ECO:0000256" key="7">
    <source>
        <dbReference type="ARBA" id="ARBA00023004"/>
    </source>
</evidence>
<keyword evidence="5" id="KW-0223">Dioxygenase</keyword>
<dbReference type="GO" id="GO:0051213">
    <property type="term" value="F:dioxygenase activity"/>
    <property type="evidence" value="ECO:0007669"/>
    <property type="project" value="UniProtKB-KW"/>
</dbReference>
<dbReference type="PANTHER" id="PTHR20883">
    <property type="entry name" value="PHYTANOYL-COA DIOXYGENASE DOMAIN CONTAINING 1"/>
    <property type="match status" value="1"/>
</dbReference>
<dbReference type="OrthoDB" id="445007at2759"/>
<comment type="similarity">
    <text evidence="2">Belongs to the PhyH family.</text>
</comment>
<dbReference type="Gene3D" id="2.60.120.620">
    <property type="entry name" value="q2cbj1_9rhob like domain"/>
    <property type="match status" value="1"/>
</dbReference>
<organism evidence="8 9">
    <name type="scientific">Penicillium steckii</name>
    <dbReference type="NCBI Taxonomy" id="303698"/>
    <lineage>
        <taxon>Eukaryota</taxon>
        <taxon>Fungi</taxon>
        <taxon>Dikarya</taxon>
        <taxon>Ascomycota</taxon>
        <taxon>Pezizomycotina</taxon>
        <taxon>Eurotiomycetes</taxon>
        <taxon>Eurotiomycetidae</taxon>
        <taxon>Eurotiales</taxon>
        <taxon>Aspergillaceae</taxon>
        <taxon>Penicillium</taxon>
    </lineage>
</organism>
<keyword evidence="9" id="KW-1185">Reference proteome</keyword>
<sequence>MVNPTHQRNNPEVVELAVTTPIDKIVEVIRRDGGVIIKNFISPETVQKINEEIEPHWERKGVYKGNLFNAEDPPLSGLVGKSRTVALECLNHPVYRQAARELLRDVTYPWWGDTRSICISDPILSVSQAFTRGPKTPGQPLHRDDVPQHYEHKEGSGDSSLLGILIAGTDTDYENGATQAIVGSHKWGDDRGPADESLCSTAEMKVGDAFIIIGSIWHGAGENKSETSRRNIYSMHMVKGCLRQDENQFLAIPHDVVKSYPPEIQQLIGYSVSQPYCGWVEMDDPIKLVASEQQDWTHRDLQGIIFEGPGSENFVGQKPTLTPPVA</sequence>
<evidence type="ECO:0000313" key="8">
    <source>
        <dbReference type="EMBL" id="OQE14925.1"/>
    </source>
</evidence>
<keyword evidence="6" id="KW-0560">Oxidoreductase</keyword>
<dbReference type="GO" id="GO:0046872">
    <property type="term" value="F:metal ion binding"/>
    <property type="evidence" value="ECO:0007669"/>
    <property type="project" value="UniProtKB-KW"/>
</dbReference>
<evidence type="ECO:0000256" key="3">
    <source>
        <dbReference type="ARBA" id="ARBA00011738"/>
    </source>
</evidence>
<comment type="caution">
    <text evidence="8">The sequence shown here is derived from an EMBL/GenBank/DDBJ whole genome shotgun (WGS) entry which is preliminary data.</text>
</comment>
<gene>
    <name evidence="8" type="ORF">PENSTE_c031G02365</name>
</gene>